<dbReference type="VEuPathDB" id="FungiDB:TEQG_00734"/>
<protein>
    <submittedName>
        <fullName evidence="1">Uncharacterized protein</fullName>
    </submittedName>
</protein>
<name>F2PIC7_TRIEC</name>
<reference evidence="2" key="1">
    <citation type="journal article" date="2012" name="MBio">
        <title>Comparative genome analysis of Trichophyton rubrum and related dermatophytes reveals candidate genes involved in infection.</title>
        <authorList>
            <person name="Martinez D.A."/>
            <person name="Oliver B.G."/>
            <person name="Graeser Y."/>
            <person name="Goldberg J.M."/>
            <person name="Li W."/>
            <person name="Martinez-Rossi N.M."/>
            <person name="Monod M."/>
            <person name="Shelest E."/>
            <person name="Barton R.C."/>
            <person name="Birch E."/>
            <person name="Brakhage A.A."/>
            <person name="Chen Z."/>
            <person name="Gurr S.J."/>
            <person name="Heiman D."/>
            <person name="Heitman J."/>
            <person name="Kosti I."/>
            <person name="Rossi A."/>
            <person name="Saif S."/>
            <person name="Samalova M."/>
            <person name="Saunders C.W."/>
            <person name="Shea T."/>
            <person name="Summerbell R.C."/>
            <person name="Xu J."/>
            <person name="Young S."/>
            <person name="Zeng Q."/>
            <person name="Birren B.W."/>
            <person name="Cuomo C.A."/>
            <person name="White T.C."/>
        </authorList>
    </citation>
    <scope>NUCLEOTIDE SEQUENCE [LARGE SCALE GENOMIC DNA]</scope>
    <source>
        <strain evidence="2">ATCC MYA-4606 / CBS 127.97</strain>
    </source>
</reference>
<dbReference type="Proteomes" id="UP000009169">
    <property type="component" value="Unassembled WGS sequence"/>
</dbReference>
<evidence type="ECO:0000313" key="2">
    <source>
        <dbReference type="Proteomes" id="UP000009169"/>
    </source>
</evidence>
<organism evidence="1 2">
    <name type="scientific">Trichophyton equinum (strain ATCC MYA-4606 / CBS 127.97)</name>
    <name type="common">Horse ringworm fungus</name>
    <dbReference type="NCBI Taxonomy" id="559882"/>
    <lineage>
        <taxon>Eukaryota</taxon>
        <taxon>Fungi</taxon>
        <taxon>Dikarya</taxon>
        <taxon>Ascomycota</taxon>
        <taxon>Pezizomycotina</taxon>
        <taxon>Eurotiomycetes</taxon>
        <taxon>Eurotiomycetidae</taxon>
        <taxon>Onygenales</taxon>
        <taxon>Arthrodermataceae</taxon>
        <taxon>Trichophyton</taxon>
    </lineage>
</organism>
<sequence length="104" mass="11453">MGADEREAQCAQGAEARGIPVLIKRQRGRFSIRKQPDSKSERLVSLGPPVRSTASVCGVPASQPERERRQIVRILLCTSPAKRSISGLATKKDPPCKIFMLARR</sequence>
<accession>F2PIC7</accession>
<dbReference type="AlphaFoldDB" id="F2PIC7"/>
<dbReference type="HOGENOM" id="CLU_2251941_0_0_1"/>
<keyword evidence="2" id="KW-1185">Reference proteome</keyword>
<evidence type="ECO:0000313" key="1">
    <source>
        <dbReference type="EMBL" id="EGE01689.1"/>
    </source>
</evidence>
<proteinExistence type="predicted"/>
<gene>
    <name evidence="1" type="ORF">TEQG_00734</name>
</gene>
<dbReference type="EMBL" id="DS995719">
    <property type="protein sequence ID" value="EGE01689.1"/>
    <property type="molecule type" value="Genomic_DNA"/>
</dbReference>